<organism evidence="11 12">
    <name type="scientific">Batillaria attramentaria</name>
    <dbReference type="NCBI Taxonomy" id="370345"/>
    <lineage>
        <taxon>Eukaryota</taxon>
        <taxon>Metazoa</taxon>
        <taxon>Spiralia</taxon>
        <taxon>Lophotrochozoa</taxon>
        <taxon>Mollusca</taxon>
        <taxon>Gastropoda</taxon>
        <taxon>Caenogastropoda</taxon>
        <taxon>Sorbeoconcha</taxon>
        <taxon>Cerithioidea</taxon>
        <taxon>Batillariidae</taxon>
        <taxon>Batillaria</taxon>
    </lineage>
</organism>
<evidence type="ECO:0000256" key="5">
    <source>
        <dbReference type="ARBA" id="ARBA00023040"/>
    </source>
</evidence>
<proteinExistence type="predicted"/>
<keyword evidence="7" id="KW-0675">Receptor</keyword>
<name>A0ABD0M195_9CAEN</name>
<evidence type="ECO:0000256" key="8">
    <source>
        <dbReference type="ARBA" id="ARBA00023224"/>
    </source>
</evidence>
<dbReference type="AlphaFoldDB" id="A0ABD0M195"/>
<dbReference type="PRINTS" id="PR00237">
    <property type="entry name" value="GPCRRHODOPSN"/>
</dbReference>
<evidence type="ECO:0000256" key="1">
    <source>
        <dbReference type="ARBA" id="ARBA00004651"/>
    </source>
</evidence>
<feature type="transmembrane region" description="Helical" evidence="9">
    <location>
        <begin position="201"/>
        <end position="226"/>
    </location>
</feature>
<evidence type="ECO:0000256" key="3">
    <source>
        <dbReference type="ARBA" id="ARBA00022692"/>
    </source>
</evidence>
<keyword evidence="3 9" id="KW-0812">Transmembrane</keyword>
<feature type="domain" description="G-protein coupled receptors family 1 profile" evidence="10">
    <location>
        <begin position="57"/>
        <end position="308"/>
    </location>
</feature>
<evidence type="ECO:0000313" key="11">
    <source>
        <dbReference type="EMBL" id="KAK7505068.1"/>
    </source>
</evidence>
<evidence type="ECO:0000256" key="2">
    <source>
        <dbReference type="ARBA" id="ARBA00022475"/>
    </source>
</evidence>
<keyword evidence="8" id="KW-0807">Transducer</keyword>
<dbReference type="PROSITE" id="PS50262">
    <property type="entry name" value="G_PROTEIN_RECEP_F1_2"/>
    <property type="match status" value="1"/>
</dbReference>
<dbReference type="EMBL" id="JACVVK020000012">
    <property type="protein sequence ID" value="KAK7505068.1"/>
    <property type="molecule type" value="Genomic_DNA"/>
</dbReference>
<keyword evidence="2" id="KW-1003">Cell membrane</keyword>
<evidence type="ECO:0000256" key="6">
    <source>
        <dbReference type="ARBA" id="ARBA00023136"/>
    </source>
</evidence>
<dbReference type="Pfam" id="PF00001">
    <property type="entry name" value="7tm_1"/>
    <property type="match status" value="1"/>
</dbReference>
<evidence type="ECO:0000256" key="9">
    <source>
        <dbReference type="SAM" id="Phobius"/>
    </source>
</evidence>
<comment type="caution">
    <text evidence="11">The sequence shown here is derived from an EMBL/GenBank/DDBJ whole genome shotgun (WGS) entry which is preliminary data.</text>
</comment>
<keyword evidence="4 9" id="KW-1133">Transmembrane helix</keyword>
<evidence type="ECO:0000256" key="7">
    <source>
        <dbReference type="ARBA" id="ARBA00023170"/>
    </source>
</evidence>
<protein>
    <recommendedName>
        <fullName evidence="10">G-protein coupled receptors family 1 profile domain-containing protein</fullName>
    </recommendedName>
</protein>
<feature type="transmembrane region" description="Helical" evidence="9">
    <location>
        <begin position="249"/>
        <end position="269"/>
    </location>
</feature>
<dbReference type="Gene3D" id="1.20.1070.10">
    <property type="entry name" value="Rhodopsin 7-helix transmembrane proteins"/>
    <property type="match status" value="1"/>
</dbReference>
<keyword evidence="5" id="KW-0297">G-protein coupled receptor</keyword>
<dbReference type="Proteomes" id="UP001519460">
    <property type="component" value="Unassembled WGS sequence"/>
</dbReference>
<dbReference type="CDD" id="cd00637">
    <property type="entry name" value="7tm_classA_rhodopsin-like"/>
    <property type="match status" value="1"/>
</dbReference>
<dbReference type="SUPFAM" id="SSF81321">
    <property type="entry name" value="Family A G protein-coupled receptor-like"/>
    <property type="match status" value="1"/>
</dbReference>
<dbReference type="GO" id="GO:0005886">
    <property type="term" value="C:plasma membrane"/>
    <property type="evidence" value="ECO:0007669"/>
    <property type="project" value="UniProtKB-SubCell"/>
</dbReference>
<evidence type="ECO:0000259" key="10">
    <source>
        <dbReference type="PROSITE" id="PS50262"/>
    </source>
</evidence>
<evidence type="ECO:0000313" key="12">
    <source>
        <dbReference type="Proteomes" id="UP001519460"/>
    </source>
</evidence>
<evidence type="ECO:0000256" key="4">
    <source>
        <dbReference type="ARBA" id="ARBA00022989"/>
    </source>
</evidence>
<feature type="transmembrane region" description="Helical" evidence="9">
    <location>
        <begin position="77"/>
        <end position="98"/>
    </location>
</feature>
<keyword evidence="6 9" id="KW-0472">Membrane</keyword>
<reference evidence="11 12" key="1">
    <citation type="journal article" date="2023" name="Sci. Data">
        <title>Genome assembly of the Korean intertidal mud-creeper Batillaria attramentaria.</title>
        <authorList>
            <person name="Patra A.K."/>
            <person name="Ho P.T."/>
            <person name="Jun S."/>
            <person name="Lee S.J."/>
            <person name="Kim Y."/>
            <person name="Won Y.J."/>
        </authorList>
    </citation>
    <scope>NUCLEOTIDE SEQUENCE [LARGE SCALE GENOMIC DNA]</scope>
    <source>
        <strain evidence="11">Wonlab-2016</strain>
    </source>
</reference>
<accession>A0ABD0M195</accession>
<feature type="transmembrane region" description="Helical" evidence="9">
    <location>
        <begin position="45"/>
        <end position="65"/>
    </location>
</feature>
<dbReference type="InterPro" id="IPR000276">
    <property type="entry name" value="GPCR_Rhodpsn"/>
</dbReference>
<feature type="transmembrane region" description="Helical" evidence="9">
    <location>
        <begin position="289"/>
        <end position="311"/>
    </location>
</feature>
<keyword evidence="12" id="KW-1185">Reference proteome</keyword>
<comment type="subcellular location">
    <subcellularLocation>
        <location evidence="1">Cell membrane</location>
        <topology evidence="1">Multi-pass membrane protein</topology>
    </subcellularLocation>
</comment>
<dbReference type="GO" id="GO:0004930">
    <property type="term" value="F:G protein-coupled receptor activity"/>
    <property type="evidence" value="ECO:0007669"/>
    <property type="project" value="UniProtKB-KW"/>
</dbReference>
<dbReference type="PANTHER" id="PTHR22752">
    <property type="entry name" value="G PROTEIN-COUPLED RECEPTOR"/>
    <property type="match status" value="1"/>
</dbReference>
<sequence>METNNGIQTSPSRLGIYGLELSVSQPEATAMENEAEEVTFTFETFVTMFTTLMCVVGNALILLVASLTPAFDNFNKCYLFSLTTADLFLGLFVTPFCIFNTMFDKFIFNSDMFCCVEAYLMALFIMVSMISIGCIIVDHYVAVRKPDRYSVMMSVNRSLCWVVLTWVIATSFCCPPLFSLQRAFYYYESFICIIDSKHQRAYFMTVMLLVSLPTMMAVLVTSRYLFTRAFKEQKKFFQRVYDYFSERSWNYYISFVITAMFYITWLPFTCIRLAEHVAGWRRDDIPPEIHFYCMWFGLSNCWTKFLVYLFMSPQFRQGLKEICETNEQHEGYALCGQLCSSIDSMESLDPNIIRIPPPRK</sequence>
<dbReference type="InterPro" id="IPR017452">
    <property type="entry name" value="GPCR_Rhodpsn_7TM"/>
</dbReference>
<feature type="transmembrane region" description="Helical" evidence="9">
    <location>
        <begin position="118"/>
        <end position="137"/>
    </location>
</feature>
<feature type="transmembrane region" description="Helical" evidence="9">
    <location>
        <begin position="158"/>
        <end position="181"/>
    </location>
</feature>
<gene>
    <name evidence="11" type="ORF">BaRGS_00003638</name>
</gene>